<evidence type="ECO:0000256" key="3">
    <source>
        <dbReference type="ARBA" id="ARBA00022989"/>
    </source>
</evidence>
<evidence type="ECO:0000256" key="1">
    <source>
        <dbReference type="ARBA" id="ARBA00004141"/>
    </source>
</evidence>
<evidence type="ECO:0000256" key="4">
    <source>
        <dbReference type="ARBA" id="ARBA00023136"/>
    </source>
</evidence>
<dbReference type="OrthoDB" id="6134459at2759"/>
<dbReference type="GO" id="GO:0004930">
    <property type="term" value="F:G protein-coupled receptor activity"/>
    <property type="evidence" value="ECO:0007669"/>
    <property type="project" value="InterPro"/>
</dbReference>
<dbReference type="Pfam" id="PF00002">
    <property type="entry name" value="7tm_2"/>
    <property type="match status" value="1"/>
</dbReference>
<dbReference type="AlphaFoldDB" id="A0A9X0DBU7"/>
<protein>
    <recommendedName>
        <fullName evidence="6">G-protein coupled receptors family 2 profile 2 domain-containing protein</fullName>
    </recommendedName>
</protein>
<dbReference type="Proteomes" id="UP001163046">
    <property type="component" value="Unassembled WGS sequence"/>
</dbReference>
<dbReference type="GO" id="GO:0016020">
    <property type="term" value="C:membrane"/>
    <property type="evidence" value="ECO:0007669"/>
    <property type="project" value="UniProtKB-SubCell"/>
</dbReference>
<accession>A0A9X0DBU7</accession>
<keyword evidence="8" id="KW-1185">Reference proteome</keyword>
<sequence length="284" mass="32110">MYNNDSYILLNQTLILCSNFTRNYTRIRTRIVLHQSTQSSIRVLRIITYVGFSLSIIALLFLLVTYFLFAELRTYPGKKVMHLSCALIAMQSVYFATDPDVVSSAVCAVMGAFLHYFILAAFLWMSVIAHNARKTFSNFTVDLNNPLVIAKEENLTFVTASFLGISSCCCWNLRDFTTDKYRKCWLRQLLTLVLAGNEDGCQLSLPARTFAVAVPVSSMVLFNIVAVIRTAVAIKRQEQINTAASNQRNLPLIVLKLTAVMGSHGYWDLCWLSIQLHIWNIHSS</sequence>
<evidence type="ECO:0000256" key="5">
    <source>
        <dbReference type="SAM" id="Phobius"/>
    </source>
</evidence>
<evidence type="ECO:0000313" key="7">
    <source>
        <dbReference type="EMBL" id="KAJ7393941.1"/>
    </source>
</evidence>
<dbReference type="Gene3D" id="1.20.1070.10">
    <property type="entry name" value="Rhodopsin 7-helix transmembrane proteins"/>
    <property type="match status" value="1"/>
</dbReference>
<keyword evidence="2 5" id="KW-0812">Transmembrane</keyword>
<evidence type="ECO:0000259" key="6">
    <source>
        <dbReference type="PROSITE" id="PS50261"/>
    </source>
</evidence>
<reference evidence="7" key="1">
    <citation type="submission" date="2023-01" db="EMBL/GenBank/DDBJ databases">
        <title>Genome assembly of the deep-sea coral Lophelia pertusa.</title>
        <authorList>
            <person name="Herrera S."/>
            <person name="Cordes E."/>
        </authorList>
    </citation>
    <scope>NUCLEOTIDE SEQUENCE</scope>
    <source>
        <strain evidence="7">USNM1676648</strain>
        <tissue evidence="7">Polyp</tissue>
    </source>
</reference>
<feature type="transmembrane region" description="Helical" evidence="5">
    <location>
        <begin position="102"/>
        <end position="124"/>
    </location>
</feature>
<evidence type="ECO:0000256" key="2">
    <source>
        <dbReference type="ARBA" id="ARBA00022692"/>
    </source>
</evidence>
<organism evidence="7 8">
    <name type="scientific">Desmophyllum pertusum</name>
    <dbReference type="NCBI Taxonomy" id="174260"/>
    <lineage>
        <taxon>Eukaryota</taxon>
        <taxon>Metazoa</taxon>
        <taxon>Cnidaria</taxon>
        <taxon>Anthozoa</taxon>
        <taxon>Hexacorallia</taxon>
        <taxon>Scleractinia</taxon>
        <taxon>Caryophylliina</taxon>
        <taxon>Caryophylliidae</taxon>
        <taxon>Desmophyllum</taxon>
    </lineage>
</organism>
<comment type="caution">
    <text evidence="7">The sequence shown here is derived from an EMBL/GenBank/DDBJ whole genome shotgun (WGS) entry which is preliminary data.</text>
</comment>
<dbReference type="PANTHER" id="PTHR45902">
    <property type="entry name" value="LATROPHILIN RECEPTOR-LIKE PROTEIN A"/>
    <property type="match status" value="1"/>
</dbReference>
<name>A0A9X0DBU7_9CNID</name>
<dbReference type="EMBL" id="MU825397">
    <property type="protein sequence ID" value="KAJ7393941.1"/>
    <property type="molecule type" value="Genomic_DNA"/>
</dbReference>
<keyword evidence="4 5" id="KW-0472">Membrane</keyword>
<dbReference type="PROSITE" id="PS50261">
    <property type="entry name" value="G_PROTEIN_RECEP_F2_4"/>
    <property type="match status" value="1"/>
</dbReference>
<dbReference type="InterPro" id="IPR017981">
    <property type="entry name" value="GPCR_2-like_7TM"/>
</dbReference>
<dbReference type="PANTHER" id="PTHR45902:SF4">
    <property type="entry name" value="G-PROTEIN COUPLED RECEPTORS FAMILY 2 PROFILE 2 DOMAIN-CONTAINING PROTEIN"/>
    <property type="match status" value="1"/>
</dbReference>
<dbReference type="GO" id="GO:0007166">
    <property type="term" value="P:cell surface receptor signaling pathway"/>
    <property type="evidence" value="ECO:0007669"/>
    <property type="project" value="InterPro"/>
</dbReference>
<dbReference type="InterPro" id="IPR053231">
    <property type="entry name" value="GPCR_LN-TM7"/>
</dbReference>
<feature type="transmembrane region" description="Helical" evidence="5">
    <location>
        <begin position="46"/>
        <end position="68"/>
    </location>
</feature>
<dbReference type="PRINTS" id="PR02001">
    <property type="entry name" value="GCR1CAMPR"/>
</dbReference>
<gene>
    <name evidence="7" type="ORF">OS493_003610</name>
</gene>
<dbReference type="InterPro" id="IPR000832">
    <property type="entry name" value="GPCR_2_secretin-like"/>
</dbReference>
<evidence type="ECO:0000313" key="8">
    <source>
        <dbReference type="Proteomes" id="UP001163046"/>
    </source>
</evidence>
<dbReference type="InterPro" id="IPR022343">
    <property type="entry name" value="GCR1-cAMP_receptor"/>
</dbReference>
<keyword evidence="3 5" id="KW-1133">Transmembrane helix</keyword>
<feature type="domain" description="G-protein coupled receptors family 2 profile 2" evidence="6">
    <location>
        <begin position="44"/>
        <end position="129"/>
    </location>
</feature>
<comment type="subcellular location">
    <subcellularLocation>
        <location evidence="1">Membrane</location>
        <topology evidence="1">Multi-pass membrane protein</topology>
    </subcellularLocation>
</comment>
<proteinExistence type="predicted"/>